<feature type="region of interest" description="Disordered" evidence="1">
    <location>
        <begin position="48"/>
        <end position="100"/>
    </location>
</feature>
<dbReference type="AlphaFoldDB" id="A0A5N6QXK2"/>
<feature type="region of interest" description="Disordered" evidence="1">
    <location>
        <begin position="118"/>
        <end position="144"/>
    </location>
</feature>
<feature type="compositionally biased region" description="Basic and acidic residues" evidence="1">
    <location>
        <begin position="71"/>
        <end position="86"/>
    </location>
</feature>
<proteinExistence type="predicted"/>
<dbReference type="OrthoDB" id="10392121at2759"/>
<gene>
    <name evidence="2" type="ORF">FH972_007190</name>
</gene>
<evidence type="ECO:0000313" key="3">
    <source>
        <dbReference type="Proteomes" id="UP000327013"/>
    </source>
</evidence>
<dbReference type="EMBL" id="CM017323">
    <property type="protein sequence ID" value="KAE8021285.1"/>
    <property type="molecule type" value="Genomic_DNA"/>
</dbReference>
<feature type="compositionally biased region" description="Basic and acidic residues" evidence="1">
    <location>
        <begin position="50"/>
        <end position="63"/>
    </location>
</feature>
<feature type="compositionally biased region" description="Basic residues" evidence="1">
    <location>
        <begin position="158"/>
        <end position="171"/>
    </location>
</feature>
<evidence type="ECO:0000256" key="1">
    <source>
        <dbReference type="SAM" id="MobiDB-lite"/>
    </source>
</evidence>
<feature type="region of interest" description="Disordered" evidence="1">
    <location>
        <begin position="158"/>
        <end position="181"/>
    </location>
</feature>
<feature type="compositionally biased region" description="Acidic residues" evidence="1">
    <location>
        <begin position="87"/>
        <end position="99"/>
    </location>
</feature>
<protein>
    <submittedName>
        <fullName evidence="2">Uncharacterized protein</fullName>
    </submittedName>
</protein>
<organism evidence="2 3">
    <name type="scientific">Carpinus fangiana</name>
    <dbReference type="NCBI Taxonomy" id="176857"/>
    <lineage>
        <taxon>Eukaryota</taxon>
        <taxon>Viridiplantae</taxon>
        <taxon>Streptophyta</taxon>
        <taxon>Embryophyta</taxon>
        <taxon>Tracheophyta</taxon>
        <taxon>Spermatophyta</taxon>
        <taxon>Magnoliopsida</taxon>
        <taxon>eudicotyledons</taxon>
        <taxon>Gunneridae</taxon>
        <taxon>Pentapetalae</taxon>
        <taxon>rosids</taxon>
        <taxon>fabids</taxon>
        <taxon>Fagales</taxon>
        <taxon>Betulaceae</taxon>
        <taxon>Carpinus</taxon>
    </lineage>
</organism>
<keyword evidence="3" id="KW-1185">Reference proteome</keyword>
<dbReference type="Proteomes" id="UP000327013">
    <property type="component" value="Chromosome 3"/>
</dbReference>
<sequence length="181" mass="20686">MGCGISNFGIENLAVPGCFTNNLHQHNVQPTNYEDADDARKQTLKKIKTRCVDSDDSMEKKEEPENEKEELEGLRKEKIEEHRQSIDQDEETELCDEREDSLMASVSPSFRVYCLDSDSENSSKKFGDGAKSENESKVCLDSDKVSTIQIDNKERKRRRFRSVLKKARPAGKKTSSFRENS</sequence>
<name>A0A5N6QXK2_9ROSI</name>
<accession>A0A5N6QXK2</accession>
<evidence type="ECO:0000313" key="2">
    <source>
        <dbReference type="EMBL" id="KAE8021285.1"/>
    </source>
</evidence>
<reference evidence="2 3" key="1">
    <citation type="submission" date="2019-06" db="EMBL/GenBank/DDBJ databases">
        <title>A chromosomal-level reference genome of Carpinus fangiana (Coryloideae, Betulaceae).</title>
        <authorList>
            <person name="Yang X."/>
            <person name="Wang Z."/>
            <person name="Zhang L."/>
            <person name="Hao G."/>
            <person name="Liu J."/>
            <person name="Yang Y."/>
        </authorList>
    </citation>
    <scope>NUCLEOTIDE SEQUENCE [LARGE SCALE GENOMIC DNA]</scope>
    <source>
        <strain evidence="2">Cfa_2016G</strain>
        <tissue evidence="2">Leaf</tissue>
    </source>
</reference>
<feature type="compositionally biased region" description="Basic and acidic residues" evidence="1">
    <location>
        <begin position="121"/>
        <end position="144"/>
    </location>
</feature>